<name>A0AA40BQ23_9PEZI</name>
<dbReference type="Proteomes" id="UP001172155">
    <property type="component" value="Unassembled WGS sequence"/>
</dbReference>
<protein>
    <submittedName>
        <fullName evidence="1">Uncharacterized protein</fullName>
    </submittedName>
</protein>
<evidence type="ECO:0000313" key="1">
    <source>
        <dbReference type="EMBL" id="KAK0738251.1"/>
    </source>
</evidence>
<organism evidence="1 2">
    <name type="scientific">Schizothecium vesticola</name>
    <dbReference type="NCBI Taxonomy" id="314040"/>
    <lineage>
        <taxon>Eukaryota</taxon>
        <taxon>Fungi</taxon>
        <taxon>Dikarya</taxon>
        <taxon>Ascomycota</taxon>
        <taxon>Pezizomycotina</taxon>
        <taxon>Sordariomycetes</taxon>
        <taxon>Sordariomycetidae</taxon>
        <taxon>Sordariales</taxon>
        <taxon>Schizotheciaceae</taxon>
        <taxon>Schizothecium</taxon>
    </lineage>
</organism>
<keyword evidence="2" id="KW-1185">Reference proteome</keyword>
<evidence type="ECO:0000313" key="2">
    <source>
        <dbReference type="Proteomes" id="UP001172155"/>
    </source>
</evidence>
<comment type="caution">
    <text evidence="1">The sequence shown here is derived from an EMBL/GenBank/DDBJ whole genome shotgun (WGS) entry which is preliminary data.</text>
</comment>
<dbReference type="AlphaFoldDB" id="A0AA40BQ23"/>
<dbReference type="EMBL" id="JAUKUD010000007">
    <property type="protein sequence ID" value="KAK0738251.1"/>
    <property type="molecule type" value="Genomic_DNA"/>
</dbReference>
<sequence length="69" mass="7430">MGWSFLGFSGPKASNMNAWRLAPSGRQAGVDHPSSPQRLWPPSRKLPSRCLVVCAAPGPRETPARAALF</sequence>
<accession>A0AA40BQ23</accession>
<reference evidence="1" key="1">
    <citation type="submission" date="2023-06" db="EMBL/GenBank/DDBJ databases">
        <title>Genome-scale phylogeny and comparative genomics of the fungal order Sordariales.</title>
        <authorList>
            <consortium name="Lawrence Berkeley National Laboratory"/>
            <person name="Hensen N."/>
            <person name="Bonometti L."/>
            <person name="Westerberg I."/>
            <person name="Brannstrom I.O."/>
            <person name="Guillou S."/>
            <person name="Cros-Aarteil S."/>
            <person name="Calhoun S."/>
            <person name="Haridas S."/>
            <person name="Kuo A."/>
            <person name="Mondo S."/>
            <person name="Pangilinan J."/>
            <person name="Riley R."/>
            <person name="LaButti K."/>
            <person name="Andreopoulos B."/>
            <person name="Lipzen A."/>
            <person name="Chen C."/>
            <person name="Yanf M."/>
            <person name="Daum C."/>
            <person name="Ng V."/>
            <person name="Clum A."/>
            <person name="Steindorff A."/>
            <person name="Ohm R."/>
            <person name="Martin F."/>
            <person name="Silar P."/>
            <person name="Natvig D."/>
            <person name="Lalanne C."/>
            <person name="Gautier V."/>
            <person name="Ament-velasquez S.L."/>
            <person name="Kruys A."/>
            <person name="Hutchinson M.I."/>
            <person name="Powell A.J."/>
            <person name="Barry K."/>
            <person name="Miller A.N."/>
            <person name="Grigoriev I.V."/>
            <person name="Debuchy R."/>
            <person name="Gladieux P."/>
            <person name="Thoren M.H."/>
            <person name="Johannesson H."/>
        </authorList>
    </citation>
    <scope>NUCLEOTIDE SEQUENCE</scope>
    <source>
        <strain evidence="1">SMH3187-1</strain>
    </source>
</reference>
<proteinExistence type="predicted"/>
<gene>
    <name evidence="1" type="ORF">B0T18DRAFT_242264</name>
</gene>